<dbReference type="PANTHER" id="PTHR31832">
    <property type="entry name" value="B-BOX ZINC FINGER PROTEIN 22"/>
    <property type="match status" value="1"/>
</dbReference>
<dbReference type="PROSITE" id="PS50119">
    <property type="entry name" value="ZF_BBOX"/>
    <property type="match status" value="2"/>
</dbReference>
<dbReference type="CDD" id="cd19821">
    <property type="entry name" value="Bbox1_BBX-like"/>
    <property type="match status" value="2"/>
</dbReference>
<evidence type="ECO:0000256" key="8">
    <source>
        <dbReference type="ARBA" id="ARBA00023242"/>
    </source>
</evidence>
<keyword evidence="4 9" id="KW-0863">Zinc-finger</keyword>
<evidence type="ECO:0000256" key="6">
    <source>
        <dbReference type="ARBA" id="ARBA00023015"/>
    </source>
</evidence>
<dbReference type="InterPro" id="IPR049808">
    <property type="entry name" value="CONSTANS-like_Bbox1"/>
</dbReference>
<evidence type="ECO:0000313" key="12">
    <source>
        <dbReference type="Proteomes" id="UP001327560"/>
    </source>
</evidence>
<accession>A0AAQ3KNF7</accession>
<dbReference type="InterPro" id="IPR000315">
    <property type="entry name" value="Znf_B-box"/>
</dbReference>
<dbReference type="GO" id="GO:0006355">
    <property type="term" value="P:regulation of DNA-templated transcription"/>
    <property type="evidence" value="ECO:0007669"/>
    <property type="project" value="TreeGrafter"/>
</dbReference>
<evidence type="ECO:0000256" key="1">
    <source>
        <dbReference type="ARBA" id="ARBA00004123"/>
    </source>
</evidence>
<comment type="subcellular location">
    <subcellularLocation>
        <location evidence="1">Nucleus</location>
    </subcellularLocation>
</comment>
<evidence type="ECO:0000256" key="4">
    <source>
        <dbReference type="ARBA" id="ARBA00022771"/>
    </source>
</evidence>
<keyword evidence="12" id="KW-1185">Reference proteome</keyword>
<sequence>MNKIRCNACQAAQATVLCRADDAALCSVCDAEVHAANKIAGNHQRYGLLLGGGGGGGSSSRLAKCDICQEDSGCLFCLEDRAIFCQKCDAAIHTANAYVFVHQRFLLTGVQVGLDSIGPVGLITTQQLSTSGRAAESPSKERPENIHPMSLLTEADESLCSQVSRNLEVPLAESSMTGKTPDWPLDGLFVFPDLKNNFGVHEPDSS</sequence>
<evidence type="ECO:0000256" key="2">
    <source>
        <dbReference type="ARBA" id="ARBA00022723"/>
    </source>
</evidence>
<dbReference type="GO" id="GO:0009640">
    <property type="term" value="P:photomorphogenesis"/>
    <property type="evidence" value="ECO:0007669"/>
    <property type="project" value="TreeGrafter"/>
</dbReference>
<dbReference type="GO" id="GO:0005634">
    <property type="term" value="C:nucleus"/>
    <property type="evidence" value="ECO:0007669"/>
    <property type="project" value="UniProtKB-SubCell"/>
</dbReference>
<dbReference type="Pfam" id="PF00643">
    <property type="entry name" value="zf-B_box"/>
    <property type="match status" value="1"/>
</dbReference>
<reference evidence="11 12" key="1">
    <citation type="submission" date="2023-10" db="EMBL/GenBank/DDBJ databases">
        <title>Chromosome-scale genome assembly provides insights into flower coloration mechanisms of Canna indica.</title>
        <authorList>
            <person name="Li C."/>
        </authorList>
    </citation>
    <scope>NUCLEOTIDE SEQUENCE [LARGE SCALE GENOMIC DNA]</scope>
    <source>
        <tissue evidence="11">Flower</tissue>
    </source>
</reference>
<protein>
    <submittedName>
        <fullName evidence="11">B-box zinc finger protein 22</fullName>
    </submittedName>
</protein>
<name>A0AAQ3KNF7_9LILI</name>
<dbReference type="InterPro" id="IPR051979">
    <property type="entry name" value="B-box_zinc_finger"/>
</dbReference>
<evidence type="ECO:0000313" key="11">
    <source>
        <dbReference type="EMBL" id="WOL09116.1"/>
    </source>
</evidence>
<keyword evidence="8" id="KW-0539">Nucleus</keyword>
<dbReference type="AlphaFoldDB" id="A0AAQ3KNF7"/>
<gene>
    <name evidence="11" type="ORF">Cni_G17869</name>
</gene>
<keyword evidence="7" id="KW-0804">Transcription</keyword>
<keyword evidence="6" id="KW-0805">Transcription regulation</keyword>
<dbReference type="EMBL" id="CP136894">
    <property type="protein sequence ID" value="WOL09116.1"/>
    <property type="molecule type" value="Genomic_DNA"/>
</dbReference>
<feature type="domain" description="B box-type" evidence="10">
    <location>
        <begin position="60"/>
        <end position="107"/>
    </location>
</feature>
<evidence type="ECO:0000256" key="5">
    <source>
        <dbReference type="ARBA" id="ARBA00022833"/>
    </source>
</evidence>
<organism evidence="11 12">
    <name type="scientific">Canna indica</name>
    <name type="common">Indian-shot</name>
    <dbReference type="NCBI Taxonomy" id="4628"/>
    <lineage>
        <taxon>Eukaryota</taxon>
        <taxon>Viridiplantae</taxon>
        <taxon>Streptophyta</taxon>
        <taxon>Embryophyta</taxon>
        <taxon>Tracheophyta</taxon>
        <taxon>Spermatophyta</taxon>
        <taxon>Magnoliopsida</taxon>
        <taxon>Liliopsida</taxon>
        <taxon>Zingiberales</taxon>
        <taxon>Cannaceae</taxon>
        <taxon>Canna</taxon>
    </lineage>
</organism>
<dbReference type="Proteomes" id="UP001327560">
    <property type="component" value="Chromosome 5"/>
</dbReference>
<feature type="domain" description="B box-type" evidence="10">
    <location>
        <begin position="1"/>
        <end position="48"/>
    </location>
</feature>
<evidence type="ECO:0000256" key="7">
    <source>
        <dbReference type="ARBA" id="ARBA00023163"/>
    </source>
</evidence>
<proteinExistence type="predicted"/>
<dbReference type="Gene3D" id="3.30.160.60">
    <property type="entry name" value="Classic Zinc Finger"/>
    <property type="match status" value="1"/>
</dbReference>
<dbReference type="SMART" id="SM00336">
    <property type="entry name" value="BBOX"/>
    <property type="match status" value="2"/>
</dbReference>
<dbReference type="GO" id="GO:0008270">
    <property type="term" value="F:zinc ion binding"/>
    <property type="evidence" value="ECO:0007669"/>
    <property type="project" value="UniProtKB-KW"/>
</dbReference>
<evidence type="ECO:0000259" key="10">
    <source>
        <dbReference type="PROSITE" id="PS50119"/>
    </source>
</evidence>
<keyword evidence="2" id="KW-0479">Metal-binding</keyword>
<evidence type="ECO:0000256" key="3">
    <source>
        <dbReference type="ARBA" id="ARBA00022737"/>
    </source>
</evidence>
<keyword evidence="5" id="KW-0862">Zinc</keyword>
<evidence type="ECO:0000256" key="9">
    <source>
        <dbReference type="PROSITE-ProRule" id="PRU00024"/>
    </source>
</evidence>
<dbReference type="PANTHER" id="PTHR31832:SF68">
    <property type="entry name" value="B-BOX ZINC FINGER PROTEIN 22"/>
    <property type="match status" value="1"/>
</dbReference>
<keyword evidence="3" id="KW-0677">Repeat</keyword>